<dbReference type="OrthoDB" id="9146593at2"/>
<name>A0A517QYC2_9PLAN</name>
<gene>
    <name evidence="1" type="ORF">Pan189_10080</name>
</gene>
<keyword evidence="2" id="KW-1185">Reference proteome</keyword>
<dbReference type="InterPro" id="IPR006311">
    <property type="entry name" value="TAT_signal"/>
</dbReference>
<accession>A0A517QYC2</accession>
<protein>
    <recommendedName>
        <fullName evidence="3">DUF1552 domain-containing protein</fullName>
    </recommendedName>
</protein>
<dbReference type="KEGG" id="svp:Pan189_10080"/>
<dbReference type="AlphaFoldDB" id="A0A517QYC2"/>
<evidence type="ECO:0008006" key="3">
    <source>
        <dbReference type="Google" id="ProtNLM"/>
    </source>
</evidence>
<dbReference type="RefSeq" id="WP_145362833.1">
    <property type="nucleotide sequence ID" value="NZ_CP036268.1"/>
</dbReference>
<evidence type="ECO:0000313" key="2">
    <source>
        <dbReference type="Proteomes" id="UP000317318"/>
    </source>
</evidence>
<proteinExistence type="predicted"/>
<dbReference type="Pfam" id="PF07586">
    <property type="entry name" value="HXXSHH"/>
    <property type="match status" value="1"/>
</dbReference>
<sequence>MPALSRRTFLHGTGVAIALPLLESHASAAQADAGPLRIFTIHAHLGFYPDTFWPSASGRDYQLSEALKPLEPLKDDFTVIQGMTHPGVKGGHGAANRALTATPTDITKNGISFDQLAAEHVGEHTRFSSIEMGGSVSINRSGVKIPGWGSQTDVYKRLFLAPDEKQLEQTIAGFREGRSVLDAVREQSKVIAKKVSVRDRAKLDEYYSSIRHVERRLEKAEAWAHKPMADVPLKETQVKDVRGSENLKAYTSTWGELARLALLTDSSRVLTWDVGINRNLTKVGFAKTWHGLTHTETDLWGKFDVKLFDEFSKVLQSLKNTDELGASLLDRTMVLFTSPLGNARNHRNNNMPALLAGGPFRHGQHLKFDEKSAPPYPNLFTSMLQAQGIPCEKFATATGTLTGLELKPVLNKRSRN</sequence>
<dbReference type="InterPro" id="IPR011447">
    <property type="entry name" value="DUF1552"/>
</dbReference>
<dbReference type="PROSITE" id="PS51318">
    <property type="entry name" value="TAT"/>
    <property type="match status" value="1"/>
</dbReference>
<dbReference type="Proteomes" id="UP000317318">
    <property type="component" value="Chromosome"/>
</dbReference>
<dbReference type="EMBL" id="CP036268">
    <property type="protein sequence ID" value="QDT36647.1"/>
    <property type="molecule type" value="Genomic_DNA"/>
</dbReference>
<reference evidence="1 2" key="1">
    <citation type="submission" date="2019-02" db="EMBL/GenBank/DDBJ databases">
        <title>Deep-cultivation of Planctomycetes and their phenomic and genomic characterization uncovers novel biology.</title>
        <authorList>
            <person name="Wiegand S."/>
            <person name="Jogler M."/>
            <person name="Boedeker C."/>
            <person name="Pinto D."/>
            <person name="Vollmers J."/>
            <person name="Rivas-Marin E."/>
            <person name="Kohn T."/>
            <person name="Peeters S.H."/>
            <person name="Heuer A."/>
            <person name="Rast P."/>
            <person name="Oberbeckmann S."/>
            <person name="Bunk B."/>
            <person name="Jeske O."/>
            <person name="Meyerdierks A."/>
            <person name="Storesund J.E."/>
            <person name="Kallscheuer N."/>
            <person name="Luecker S."/>
            <person name="Lage O.M."/>
            <person name="Pohl T."/>
            <person name="Merkel B.J."/>
            <person name="Hornburger P."/>
            <person name="Mueller R.-W."/>
            <person name="Bruemmer F."/>
            <person name="Labrenz M."/>
            <person name="Spormann A.M."/>
            <person name="Op den Camp H."/>
            <person name="Overmann J."/>
            <person name="Amann R."/>
            <person name="Jetten M.S.M."/>
            <person name="Mascher T."/>
            <person name="Medema M.H."/>
            <person name="Devos D.P."/>
            <person name="Kaster A.-K."/>
            <person name="Ovreas L."/>
            <person name="Rohde M."/>
            <person name="Galperin M.Y."/>
            <person name="Jogler C."/>
        </authorList>
    </citation>
    <scope>NUCLEOTIDE SEQUENCE [LARGE SCALE GENOMIC DNA]</scope>
    <source>
        <strain evidence="1 2">Pan189</strain>
    </source>
</reference>
<organism evidence="1 2">
    <name type="scientific">Stratiformator vulcanicus</name>
    <dbReference type="NCBI Taxonomy" id="2527980"/>
    <lineage>
        <taxon>Bacteria</taxon>
        <taxon>Pseudomonadati</taxon>
        <taxon>Planctomycetota</taxon>
        <taxon>Planctomycetia</taxon>
        <taxon>Planctomycetales</taxon>
        <taxon>Planctomycetaceae</taxon>
        <taxon>Stratiformator</taxon>
    </lineage>
</organism>
<evidence type="ECO:0000313" key="1">
    <source>
        <dbReference type="EMBL" id="QDT36647.1"/>
    </source>
</evidence>